<evidence type="ECO:0000256" key="1">
    <source>
        <dbReference type="SAM" id="MobiDB-lite"/>
    </source>
</evidence>
<sequence>MERLGQDQRNSCKVKPVSLNKKEETIGERSGGGGEPKAKRFDFLSVPVPSIQKLG</sequence>
<feature type="region of interest" description="Disordered" evidence="1">
    <location>
        <begin position="1"/>
        <end position="40"/>
    </location>
</feature>
<accession>G3HA50</accession>
<organism evidence="2 3">
    <name type="scientific">Cricetulus griseus</name>
    <name type="common">Chinese hamster</name>
    <name type="synonym">Cricetulus barabensis griseus</name>
    <dbReference type="NCBI Taxonomy" id="10029"/>
    <lineage>
        <taxon>Eukaryota</taxon>
        <taxon>Metazoa</taxon>
        <taxon>Chordata</taxon>
        <taxon>Craniata</taxon>
        <taxon>Vertebrata</taxon>
        <taxon>Euteleostomi</taxon>
        <taxon>Mammalia</taxon>
        <taxon>Eutheria</taxon>
        <taxon>Euarchontoglires</taxon>
        <taxon>Glires</taxon>
        <taxon>Rodentia</taxon>
        <taxon>Myomorpha</taxon>
        <taxon>Muroidea</taxon>
        <taxon>Cricetidae</taxon>
        <taxon>Cricetinae</taxon>
        <taxon>Cricetulus</taxon>
    </lineage>
</organism>
<dbReference type="InParanoid" id="G3HA50"/>
<reference evidence="3" key="1">
    <citation type="journal article" date="2011" name="Nat. Biotechnol.">
        <title>The genomic sequence of the Chinese hamster ovary (CHO)-K1 cell line.</title>
        <authorList>
            <person name="Xu X."/>
            <person name="Nagarajan H."/>
            <person name="Lewis N.E."/>
            <person name="Pan S."/>
            <person name="Cai Z."/>
            <person name="Liu X."/>
            <person name="Chen W."/>
            <person name="Xie M."/>
            <person name="Wang W."/>
            <person name="Hammond S."/>
            <person name="Andersen M.R."/>
            <person name="Neff N."/>
            <person name="Passarelli B."/>
            <person name="Koh W."/>
            <person name="Fan H.C."/>
            <person name="Wang J."/>
            <person name="Gui Y."/>
            <person name="Lee K.H."/>
            <person name="Betenbaugh M.J."/>
            <person name="Quake S.R."/>
            <person name="Famili I."/>
            <person name="Palsson B.O."/>
            <person name="Wang J."/>
        </authorList>
    </citation>
    <scope>NUCLEOTIDE SEQUENCE [LARGE SCALE GENOMIC DNA]</scope>
    <source>
        <strain evidence="3">CHO K1 cell line</strain>
    </source>
</reference>
<name>G3HA50_CRIGR</name>
<dbReference type="Proteomes" id="UP000001075">
    <property type="component" value="Unassembled WGS sequence"/>
</dbReference>
<protein>
    <submittedName>
        <fullName evidence="2">Uncharacterized protein</fullName>
    </submittedName>
</protein>
<dbReference type="AlphaFoldDB" id="G3HA50"/>
<proteinExistence type="predicted"/>
<dbReference type="EMBL" id="JH000243">
    <property type="protein sequence ID" value="EGW01862.1"/>
    <property type="molecule type" value="Genomic_DNA"/>
</dbReference>
<evidence type="ECO:0000313" key="2">
    <source>
        <dbReference type="EMBL" id="EGW01862.1"/>
    </source>
</evidence>
<evidence type="ECO:0000313" key="3">
    <source>
        <dbReference type="Proteomes" id="UP000001075"/>
    </source>
</evidence>
<gene>
    <name evidence="2" type="ORF">I79_007292</name>
</gene>